<sequence length="314" mass="36864">MGASILHITNGDITTNYLKKLNYSGSFITWREMLSEGKTTSDIGSETFWKNRFEFLKSSYNISKKKFIDYTLKEYRSLCKQKDQDEIVLWFEHDLFCQINMLAVISWLKRYRHGYQITLVCSGKIKGSTQMLGLSQLKEEEVHKHYTNRVTLKQDDIEYADYIWQLYCSDSPLRLESVYKFNPMSPFQYLATAIEAHIQRFPSIENGLNKVENTILETANRQEFKSKKELIQQLIIDEKVYGFGDLQYEYNLNTIGKLFTSFDPVKISDKGKQVLENQLNFYGQIRNDNSYLGGSKKYSFLFHEESKKLLQITT</sequence>
<keyword evidence="3" id="KW-1185">Reference proteome</keyword>
<reference evidence="2 3" key="1">
    <citation type="submission" date="2016-12" db="EMBL/GenBank/DDBJ databases">
        <title>Trade-off between light-utilization and light-protection in marine flavobacteria.</title>
        <authorList>
            <person name="Kumagai Y."/>
            <person name="Yoshizawa S."/>
            <person name="Kogure K."/>
            <person name="Iwasaki W."/>
        </authorList>
    </citation>
    <scope>NUCLEOTIDE SEQUENCE [LARGE SCALE GENOMIC DNA]</scope>
    <source>
        <strain evidence="2 3">ATCC 43844</strain>
    </source>
</reference>
<comment type="caution">
    <text evidence="2">The sequence shown here is derived from an EMBL/GenBank/DDBJ whole genome shotgun (WGS) entry which is preliminary data.</text>
</comment>
<evidence type="ECO:0000313" key="2">
    <source>
        <dbReference type="EMBL" id="PQJ81778.1"/>
    </source>
</evidence>
<dbReference type="RefSeq" id="WP_105020348.1">
    <property type="nucleotide sequence ID" value="NZ_MSCM01000001.1"/>
</dbReference>
<dbReference type="AlphaFoldDB" id="A0A2S7WW32"/>
<dbReference type="EMBL" id="MSCM01000001">
    <property type="protein sequence ID" value="PQJ81778.1"/>
    <property type="molecule type" value="Genomic_DNA"/>
</dbReference>
<name>A0A2S7WW32_9FLAO</name>
<accession>A0A2S7WW32</accession>
<dbReference type="InterPro" id="IPR014973">
    <property type="entry name" value="DUF1835"/>
</dbReference>
<protein>
    <submittedName>
        <fullName evidence="2">DUF1835 domain-containing protein</fullName>
    </submittedName>
</protein>
<dbReference type="Proteomes" id="UP000239068">
    <property type="component" value="Unassembled WGS sequence"/>
</dbReference>
<organism evidence="2 3">
    <name type="scientific">Polaribacter glomeratus</name>
    <dbReference type="NCBI Taxonomy" id="102"/>
    <lineage>
        <taxon>Bacteria</taxon>
        <taxon>Pseudomonadati</taxon>
        <taxon>Bacteroidota</taxon>
        <taxon>Flavobacteriia</taxon>
        <taxon>Flavobacteriales</taxon>
        <taxon>Flavobacteriaceae</taxon>
    </lineage>
</organism>
<gene>
    <name evidence="2" type="ORF">BTO16_03975</name>
</gene>
<dbReference type="Pfam" id="PF08874">
    <property type="entry name" value="DUF1835"/>
    <property type="match status" value="1"/>
</dbReference>
<evidence type="ECO:0000259" key="1">
    <source>
        <dbReference type="Pfam" id="PF08874"/>
    </source>
</evidence>
<evidence type="ECO:0000313" key="3">
    <source>
        <dbReference type="Proteomes" id="UP000239068"/>
    </source>
</evidence>
<feature type="domain" description="DUF1835" evidence="1">
    <location>
        <begin position="7"/>
        <end position="111"/>
    </location>
</feature>
<proteinExistence type="predicted"/>
<dbReference type="OrthoDB" id="127805at2"/>